<dbReference type="InterPro" id="IPR045584">
    <property type="entry name" value="Pilin-like"/>
</dbReference>
<reference evidence="2 3" key="1">
    <citation type="submission" date="2019-05" db="EMBL/GenBank/DDBJ databases">
        <authorList>
            <consortium name="Science for Life Laboratories"/>
        </authorList>
    </citation>
    <scope>NUCLEOTIDE SEQUENCE [LARGE SCALE GENOMIC DNA]</scope>
    <source>
        <strain evidence="2">Soil9</strain>
    </source>
</reference>
<evidence type="ECO:0000313" key="3">
    <source>
        <dbReference type="Proteomes" id="UP000464178"/>
    </source>
</evidence>
<dbReference type="SUPFAM" id="SSF54523">
    <property type="entry name" value="Pili subunits"/>
    <property type="match status" value="1"/>
</dbReference>
<dbReference type="InterPro" id="IPR027558">
    <property type="entry name" value="Pre_pil_HX9DG_C"/>
</dbReference>
<dbReference type="AlphaFoldDB" id="A0A6P2DDJ3"/>
<dbReference type="Proteomes" id="UP000464178">
    <property type="component" value="Chromosome"/>
</dbReference>
<evidence type="ECO:0000259" key="1">
    <source>
        <dbReference type="Pfam" id="PF07596"/>
    </source>
</evidence>
<keyword evidence="3" id="KW-1185">Reference proteome</keyword>
<dbReference type="KEGG" id="gms:SOIL9_06950"/>
<dbReference type="PANTHER" id="PTHR30093:SF2">
    <property type="entry name" value="TYPE II SECRETION SYSTEM PROTEIN H"/>
    <property type="match status" value="1"/>
</dbReference>
<dbReference type="InterPro" id="IPR011453">
    <property type="entry name" value="DUF1559"/>
</dbReference>
<dbReference type="RefSeq" id="WP_162671226.1">
    <property type="nucleotide sequence ID" value="NZ_LR593886.1"/>
</dbReference>
<name>A0A6P2DDJ3_9BACT</name>
<feature type="domain" description="DUF1559" evidence="1">
    <location>
        <begin position="29"/>
        <end position="302"/>
    </location>
</feature>
<proteinExistence type="predicted"/>
<dbReference type="Pfam" id="PF07596">
    <property type="entry name" value="SBP_bac_10"/>
    <property type="match status" value="1"/>
</dbReference>
<protein>
    <recommendedName>
        <fullName evidence="1">DUF1559 domain-containing protein</fullName>
    </recommendedName>
</protein>
<organism evidence="2 3">
    <name type="scientific">Gemmata massiliana</name>
    <dbReference type="NCBI Taxonomy" id="1210884"/>
    <lineage>
        <taxon>Bacteria</taxon>
        <taxon>Pseudomonadati</taxon>
        <taxon>Planctomycetota</taxon>
        <taxon>Planctomycetia</taxon>
        <taxon>Gemmatales</taxon>
        <taxon>Gemmataceae</taxon>
        <taxon>Gemmata</taxon>
    </lineage>
</organism>
<dbReference type="NCBIfam" id="TIGR04294">
    <property type="entry name" value="pre_pil_HX9DG"/>
    <property type="match status" value="1"/>
</dbReference>
<sequence>MRRGITRIELVVTAGMLFLGAGLLLPRLQAARADAARTQCTDNLRKLGQGFSEFEKVHGGLPPRRGGFNNGAPYSGWGAYILPYLGEEAVAKKYNLKYDFFDPANKAAVEAPVKPFLCPAAPGERTITIQSQASTKSENADKDTVYTTKAGVCDYISSNGVLMTRGGYGLNANTTDQMIGNPRQPMGDNDFVPLAKVTDGLSCTLLLIEQAGRPDVWRAGKKKDGDGQFGLSPNARGAWAGWGSIAFGPADAKTGENPGRGDSTDCSVNCNNWFGIYGFHTGGANVLFCDGSVRFVGTKLDPLTFAYLTLRDDGHLISPNDY</sequence>
<accession>A0A6P2DDJ3</accession>
<dbReference type="PANTHER" id="PTHR30093">
    <property type="entry name" value="GENERAL SECRETION PATHWAY PROTEIN G"/>
    <property type="match status" value="1"/>
</dbReference>
<dbReference type="EMBL" id="LR593886">
    <property type="protein sequence ID" value="VTR97482.1"/>
    <property type="molecule type" value="Genomic_DNA"/>
</dbReference>
<evidence type="ECO:0000313" key="2">
    <source>
        <dbReference type="EMBL" id="VTR97482.1"/>
    </source>
</evidence>
<gene>
    <name evidence="2" type="ORF">SOIL9_06950</name>
</gene>